<evidence type="ECO:0000313" key="17">
    <source>
        <dbReference type="Proteomes" id="UP001168694"/>
    </source>
</evidence>
<evidence type="ECO:0000256" key="10">
    <source>
        <dbReference type="ARBA" id="ARBA00023157"/>
    </source>
</evidence>
<evidence type="ECO:0000256" key="12">
    <source>
        <dbReference type="ARBA" id="ARBA00049187"/>
    </source>
</evidence>
<reference evidence="16" key="1">
    <citation type="submission" date="2023-06" db="EMBL/GenBank/DDBJ databases">
        <title>Draft Genome Sequences of Representative Paenibacillus Polymyxa, Bacillus cereus, Fictibacillus sp., and Brevibacillus agri Strains Isolated from Amazonian Dark Earth.</title>
        <authorList>
            <person name="Pellegrinetti T.A."/>
            <person name="Cunha I.C.M."/>
            <person name="Chaves M.G."/>
            <person name="Freitas A.S."/>
            <person name="Silva A.V.R."/>
            <person name="Tsai S.M."/>
            <person name="Mendes L.W."/>
        </authorList>
    </citation>
    <scope>NUCLEOTIDE SEQUENCE</scope>
    <source>
        <strain evidence="16">CENA-BCM004</strain>
    </source>
</reference>
<evidence type="ECO:0000313" key="16">
    <source>
        <dbReference type="EMBL" id="MDN4074682.1"/>
    </source>
</evidence>
<dbReference type="Gene3D" id="3.30.390.30">
    <property type="match status" value="1"/>
</dbReference>
<organism evidence="16 17">
    <name type="scientific">Fictibacillus terranigra</name>
    <dbReference type="NCBI Taxonomy" id="3058424"/>
    <lineage>
        <taxon>Bacteria</taxon>
        <taxon>Bacillati</taxon>
        <taxon>Bacillota</taxon>
        <taxon>Bacilli</taxon>
        <taxon>Bacillales</taxon>
        <taxon>Fictibacillaceae</taxon>
        <taxon>Fictibacillus</taxon>
    </lineage>
</organism>
<keyword evidence="9 13" id="KW-0520">NAD</keyword>
<name>A0ABT8E9W6_9BACL</name>
<dbReference type="InterPro" id="IPR006258">
    <property type="entry name" value="Lipoamide_DH"/>
</dbReference>
<dbReference type="PROSITE" id="PS00076">
    <property type="entry name" value="PYRIDINE_REDOX_1"/>
    <property type="match status" value="1"/>
</dbReference>
<proteinExistence type="inferred from homology"/>
<keyword evidence="10" id="KW-1015">Disulfide bond</keyword>
<evidence type="ECO:0000256" key="4">
    <source>
        <dbReference type="ARBA" id="ARBA00016961"/>
    </source>
</evidence>
<feature type="domain" description="FAD/NAD(P)-binding" evidence="15">
    <location>
        <begin position="5"/>
        <end position="334"/>
    </location>
</feature>
<evidence type="ECO:0000259" key="14">
    <source>
        <dbReference type="Pfam" id="PF02852"/>
    </source>
</evidence>
<comment type="cofactor">
    <cofactor evidence="13">
        <name>FAD</name>
        <dbReference type="ChEBI" id="CHEBI:57692"/>
    </cofactor>
    <text evidence="13">Binds 1 FAD per subunit.</text>
</comment>
<evidence type="ECO:0000256" key="13">
    <source>
        <dbReference type="RuleBase" id="RU003692"/>
    </source>
</evidence>
<feature type="domain" description="Pyridine nucleotide-disulphide oxidoreductase dimerisation" evidence="14">
    <location>
        <begin position="354"/>
        <end position="463"/>
    </location>
</feature>
<dbReference type="EMBL" id="JAUHLN010000003">
    <property type="protein sequence ID" value="MDN4074682.1"/>
    <property type="molecule type" value="Genomic_DNA"/>
</dbReference>
<evidence type="ECO:0000256" key="9">
    <source>
        <dbReference type="ARBA" id="ARBA00023027"/>
    </source>
</evidence>
<comment type="caution">
    <text evidence="16">The sequence shown here is derived from an EMBL/GenBank/DDBJ whole genome shotgun (WGS) entry which is preliminary data.</text>
</comment>
<dbReference type="PANTHER" id="PTHR22912:SF217">
    <property type="entry name" value="DIHYDROLIPOYL DEHYDROGENASE"/>
    <property type="match status" value="1"/>
</dbReference>
<accession>A0ABT8E9W6</accession>
<evidence type="ECO:0000256" key="3">
    <source>
        <dbReference type="ARBA" id="ARBA00012608"/>
    </source>
</evidence>
<dbReference type="GO" id="GO:0004148">
    <property type="term" value="F:dihydrolipoyl dehydrogenase (NADH) activity"/>
    <property type="evidence" value="ECO:0007669"/>
    <property type="project" value="UniProtKB-EC"/>
</dbReference>
<dbReference type="InterPro" id="IPR001100">
    <property type="entry name" value="Pyr_nuc-diS_OxRdtase"/>
</dbReference>
<dbReference type="PIRSF" id="PIRSF000350">
    <property type="entry name" value="Mercury_reductase_MerA"/>
    <property type="match status" value="1"/>
</dbReference>
<evidence type="ECO:0000256" key="8">
    <source>
        <dbReference type="ARBA" id="ARBA00023002"/>
    </source>
</evidence>
<sequence length="473" mass="50541">MATEFDLVILGGGTGGYVAAIRAAQLGKKVAVVEKGLLGGTCLHKGCVPSKALLRSAEVYATSKKAAEYGVSIEGVSLDFNRVQERKQKIVDQLHNGVKHLMRKGDIKVFEGTGRILGPSIFSPMPGTVSVEFNNGDENEILIPQNVIIATGSRPRTLPGLELDSKLVMSSDDALKMESLPSSILIIGGGVIGIEWASMLNDFGVEVTVVEYADRILPTEDADISKEAARILKKKGVNLVTGAKVLPKTLKKEGKVHIDAEHKGGTASFTAETILVSVGRQANVEGIGLENTTIKVEKGFIETNEYYQTAESHIYAIGDVIGGLQLAHVASHEGITAVEHLSNEKPHTIDYSMISKCIYSSPEMASVGYTEQEAKDKGYTVKVGKFPFKAIGKALVYGESDGFVKLVVDEATDDLLGVHMIGPHVTDMISEAGLARVLDATPWEIAQTVHPHPTLSEVFGEAALAVDGKAIHF</sequence>
<dbReference type="Gene3D" id="3.50.50.60">
    <property type="entry name" value="FAD/NAD(P)-binding domain"/>
    <property type="match status" value="2"/>
</dbReference>
<evidence type="ECO:0000256" key="11">
    <source>
        <dbReference type="ARBA" id="ARBA00023284"/>
    </source>
</evidence>
<dbReference type="InterPro" id="IPR012999">
    <property type="entry name" value="Pyr_OxRdtase_I_AS"/>
</dbReference>
<dbReference type="InterPro" id="IPR004099">
    <property type="entry name" value="Pyr_nucl-diS_OxRdtase_dimer"/>
</dbReference>
<evidence type="ECO:0000259" key="15">
    <source>
        <dbReference type="Pfam" id="PF07992"/>
    </source>
</evidence>
<keyword evidence="17" id="KW-1185">Reference proteome</keyword>
<comment type="miscellaneous">
    <text evidence="13">The active site is a redox-active disulfide bond.</text>
</comment>
<dbReference type="RefSeq" id="WP_290400796.1">
    <property type="nucleotide sequence ID" value="NZ_JAUHLN010000003.1"/>
</dbReference>
<keyword evidence="6 13" id="KW-0285">Flavoprotein</keyword>
<evidence type="ECO:0000256" key="7">
    <source>
        <dbReference type="ARBA" id="ARBA00022827"/>
    </source>
</evidence>
<comment type="similarity">
    <text evidence="2 13">Belongs to the class-I pyridine nucleotide-disulfide oxidoreductase family.</text>
</comment>
<dbReference type="SUPFAM" id="SSF51905">
    <property type="entry name" value="FAD/NAD(P)-binding domain"/>
    <property type="match status" value="1"/>
</dbReference>
<dbReference type="PRINTS" id="PR00411">
    <property type="entry name" value="PNDRDTASEI"/>
</dbReference>
<dbReference type="NCBIfam" id="TIGR01350">
    <property type="entry name" value="lipoamide_DH"/>
    <property type="match status" value="1"/>
</dbReference>
<dbReference type="Pfam" id="PF07992">
    <property type="entry name" value="Pyr_redox_2"/>
    <property type="match status" value="1"/>
</dbReference>
<dbReference type="InterPro" id="IPR050151">
    <property type="entry name" value="Class-I_Pyr_Nuc-Dis_Oxidored"/>
</dbReference>
<dbReference type="InterPro" id="IPR036188">
    <property type="entry name" value="FAD/NAD-bd_sf"/>
</dbReference>
<evidence type="ECO:0000256" key="5">
    <source>
        <dbReference type="ARBA" id="ARBA00022490"/>
    </source>
</evidence>
<dbReference type="Proteomes" id="UP001168694">
    <property type="component" value="Unassembled WGS sequence"/>
</dbReference>
<dbReference type="InterPro" id="IPR016156">
    <property type="entry name" value="FAD/NAD-linked_Rdtase_dimer_sf"/>
</dbReference>
<gene>
    <name evidence="16" type="primary">lpdA</name>
    <name evidence="16" type="ORF">QYF49_16995</name>
</gene>
<dbReference type="InterPro" id="IPR023753">
    <property type="entry name" value="FAD/NAD-binding_dom"/>
</dbReference>
<comment type="catalytic activity">
    <reaction evidence="12 13">
        <text>N(6)-[(R)-dihydrolipoyl]-L-lysyl-[protein] + NAD(+) = N(6)-[(R)-lipoyl]-L-lysyl-[protein] + NADH + H(+)</text>
        <dbReference type="Rhea" id="RHEA:15045"/>
        <dbReference type="Rhea" id="RHEA-COMP:10474"/>
        <dbReference type="Rhea" id="RHEA-COMP:10475"/>
        <dbReference type="ChEBI" id="CHEBI:15378"/>
        <dbReference type="ChEBI" id="CHEBI:57540"/>
        <dbReference type="ChEBI" id="CHEBI:57945"/>
        <dbReference type="ChEBI" id="CHEBI:83099"/>
        <dbReference type="ChEBI" id="CHEBI:83100"/>
        <dbReference type="EC" id="1.8.1.4"/>
    </reaction>
</comment>
<dbReference type="Pfam" id="PF02852">
    <property type="entry name" value="Pyr_redox_dim"/>
    <property type="match status" value="1"/>
</dbReference>
<evidence type="ECO:0000256" key="2">
    <source>
        <dbReference type="ARBA" id="ARBA00007532"/>
    </source>
</evidence>
<dbReference type="EC" id="1.8.1.4" evidence="3 13"/>
<dbReference type="SUPFAM" id="SSF55424">
    <property type="entry name" value="FAD/NAD-linked reductases, dimerisation (C-terminal) domain"/>
    <property type="match status" value="1"/>
</dbReference>
<protein>
    <recommendedName>
        <fullName evidence="4 13">Dihydrolipoyl dehydrogenase</fullName>
        <ecNumber evidence="3 13">1.8.1.4</ecNumber>
    </recommendedName>
</protein>
<keyword evidence="5" id="KW-0963">Cytoplasm</keyword>
<evidence type="ECO:0000256" key="6">
    <source>
        <dbReference type="ARBA" id="ARBA00022630"/>
    </source>
</evidence>
<keyword evidence="8 13" id="KW-0560">Oxidoreductase</keyword>
<keyword evidence="11 13" id="KW-0676">Redox-active center</keyword>
<keyword evidence="7 13" id="KW-0274">FAD</keyword>
<dbReference type="PANTHER" id="PTHR22912">
    <property type="entry name" value="DISULFIDE OXIDOREDUCTASE"/>
    <property type="match status" value="1"/>
</dbReference>
<evidence type="ECO:0000256" key="1">
    <source>
        <dbReference type="ARBA" id="ARBA00004496"/>
    </source>
</evidence>
<comment type="subcellular location">
    <subcellularLocation>
        <location evidence="1">Cytoplasm</location>
    </subcellularLocation>
</comment>
<dbReference type="PRINTS" id="PR00368">
    <property type="entry name" value="FADPNR"/>
</dbReference>